<feature type="compositionally biased region" description="Polar residues" evidence="1">
    <location>
        <begin position="166"/>
        <end position="177"/>
    </location>
</feature>
<feature type="compositionally biased region" description="Acidic residues" evidence="1">
    <location>
        <begin position="614"/>
        <end position="625"/>
    </location>
</feature>
<feature type="region of interest" description="Disordered" evidence="1">
    <location>
        <begin position="604"/>
        <end position="625"/>
    </location>
</feature>
<feature type="compositionally biased region" description="Pro residues" evidence="1">
    <location>
        <begin position="351"/>
        <end position="362"/>
    </location>
</feature>
<keyword evidence="3" id="KW-1185">Reference proteome</keyword>
<evidence type="ECO:0000313" key="4">
    <source>
        <dbReference type="RefSeq" id="XP_005167503.1"/>
    </source>
</evidence>
<feature type="compositionally biased region" description="Polar residues" evidence="1">
    <location>
        <begin position="825"/>
        <end position="843"/>
    </location>
</feature>
<dbReference type="Pfam" id="PF15262">
    <property type="entry name" value="DUF4592"/>
    <property type="match status" value="1"/>
</dbReference>
<feature type="compositionally biased region" description="Polar residues" evidence="1">
    <location>
        <begin position="943"/>
        <end position="956"/>
    </location>
</feature>
<feature type="compositionally biased region" description="Polar residues" evidence="1">
    <location>
        <begin position="186"/>
        <end position="195"/>
    </location>
</feature>
<organism evidence="3 4">
    <name type="scientific">Danio rerio</name>
    <name type="common">Zebrafish</name>
    <name type="synonym">Brachydanio rerio</name>
    <dbReference type="NCBI Taxonomy" id="7955"/>
    <lineage>
        <taxon>Eukaryota</taxon>
        <taxon>Metazoa</taxon>
        <taxon>Chordata</taxon>
        <taxon>Craniata</taxon>
        <taxon>Vertebrata</taxon>
        <taxon>Euteleostomi</taxon>
        <taxon>Actinopterygii</taxon>
        <taxon>Neopterygii</taxon>
        <taxon>Teleostei</taxon>
        <taxon>Ostariophysi</taxon>
        <taxon>Cypriniformes</taxon>
        <taxon>Danionidae</taxon>
        <taxon>Danioninae</taxon>
        <taxon>Danio</taxon>
    </lineage>
</organism>
<feature type="compositionally biased region" description="Polar residues" evidence="1">
    <location>
        <begin position="496"/>
        <end position="506"/>
    </location>
</feature>
<feature type="region of interest" description="Disordered" evidence="1">
    <location>
        <begin position="318"/>
        <end position="418"/>
    </location>
</feature>
<evidence type="ECO:0000256" key="1">
    <source>
        <dbReference type="SAM" id="MobiDB-lite"/>
    </source>
</evidence>
<gene>
    <name evidence="4 5" type="primary">cracdla</name>
</gene>
<dbReference type="CTD" id="101883152"/>
<dbReference type="ZFIN" id="ZDB-GENE-070912-29">
    <property type="gene designation" value="cracdla"/>
</dbReference>
<dbReference type="GlyGen" id="A0A8M2BEX9">
    <property type="glycosylation" value="1 site"/>
</dbReference>
<dbReference type="OrthoDB" id="9944945at2759"/>
<proteinExistence type="predicted"/>
<feature type="compositionally biased region" description="Polar residues" evidence="1">
    <location>
        <begin position="909"/>
        <end position="929"/>
    </location>
</feature>
<feature type="compositionally biased region" description="Polar residues" evidence="1">
    <location>
        <begin position="1030"/>
        <end position="1048"/>
    </location>
</feature>
<dbReference type="PANTHER" id="PTHR47743:SF1">
    <property type="entry name" value="CRACD-LIKE PROTEIN"/>
    <property type="match status" value="1"/>
</dbReference>
<feature type="region of interest" description="Disordered" evidence="1">
    <location>
        <begin position="117"/>
        <end position="152"/>
    </location>
</feature>
<feature type="compositionally biased region" description="Low complexity" evidence="1">
    <location>
        <begin position="375"/>
        <end position="387"/>
    </location>
</feature>
<dbReference type="AlphaFoldDB" id="A0A8M2BEX9"/>
<dbReference type="RefSeq" id="XP_073768574.1">
    <property type="nucleotide sequence ID" value="XM_073912473.1"/>
</dbReference>
<feature type="compositionally biased region" description="Basic residues" evidence="1">
    <location>
        <begin position="230"/>
        <end position="246"/>
    </location>
</feature>
<accession>A0A8M2BEX9</accession>
<feature type="compositionally biased region" description="Polar residues" evidence="1">
    <location>
        <begin position="247"/>
        <end position="270"/>
    </location>
</feature>
<feature type="region of interest" description="Disordered" evidence="1">
    <location>
        <begin position="656"/>
        <end position="895"/>
    </location>
</feature>
<reference evidence="4" key="1">
    <citation type="submission" date="2025-08" db="UniProtKB">
        <authorList>
            <consortium name="RefSeq"/>
        </authorList>
    </citation>
    <scope>IDENTIFICATION</scope>
    <source>
        <strain evidence="4">Tuebingen</strain>
        <tissue evidence="4">Fibroblasts and whole tissue</tissue>
    </source>
</reference>
<feature type="compositionally biased region" description="Polar residues" evidence="1">
    <location>
        <begin position="1120"/>
        <end position="1129"/>
    </location>
</feature>
<feature type="region of interest" description="Disordered" evidence="1">
    <location>
        <begin position="166"/>
        <end position="215"/>
    </location>
</feature>
<protein>
    <submittedName>
        <fullName evidence="4">Uncharacterized protein cracdla isoform X1</fullName>
    </submittedName>
</protein>
<dbReference type="GeneID" id="101883152"/>
<feature type="compositionally biased region" description="Polar residues" evidence="1">
    <location>
        <begin position="480"/>
        <end position="489"/>
    </location>
</feature>
<feature type="compositionally biased region" description="Polar residues" evidence="1">
    <location>
        <begin position="708"/>
        <end position="723"/>
    </location>
</feature>
<dbReference type="InterPro" id="IPR028030">
    <property type="entry name" value="DUF4592"/>
</dbReference>
<feature type="compositionally biased region" description="Low complexity" evidence="1">
    <location>
        <begin position="807"/>
        <end position="824"/>
    </location>
</feature>
<evidence type="ECO:0000313" key="3">
    <source>
        <dbReference type="Proteomes" id="UP000000437"/>
    </source>
</evidence>
<dbReference type="InterPro" id="IPR026713">
    <property type="entry name" value="CRACD-like"/>
</dbReference>
<dbReference type="PANTHER" id="PTHR47743">
    <property type="entry name" value="KIAA1210 / KIAA1211 FAMILY MEMBER"/>
    <property type="match status" value="1"/>
</dbReference>
<feature type="compositionally biased region" description="Low complexity" evidence="1">
    <location>
        <begin position="861"/>
        <end position="892"/>
    </location>
</feature>
<feature type="region of interest" description="Disordered" evidence="1">
    <location>
        <begin position="1"/>
        <end position="24"/>
    </location>
</feature>
<feature type="compositionally biased region" description="Basic and acidic residues" evidence="1">
    <location>
        <begin position="128"/>
        <end position="142"/>
    </location>
</feature>
<feature type="region of interest" description="Disordered" evidence="1">
    <location>
        <begin position="230"/>
        <end position="273"/>
    </location>
</feature>
<feature type="region of interest" description="Disordered" evidence="1">
    <location>
        <begin position="557"/>
        <end position="588"/>
    </location>
</feature>
<dbReference type="AGR" id="ZFIN:ZDB-GENE-070912-29"/>
<sequence length="1148" mass="123849">MNVLEASGDPEGEATDDLTGRKKSRLKSLKSRLLVKIKRKEDDGGLKQSQSESDIAWGAEDSDCSKGMLGSRAFSHDSIFQAEHGHSDTEPLRVLSQENIHGNIRALQMKLQQQKMHLGPPPLLLPSKQREDAGRNSEDDGLPRSPPEVSHSDALYMSISNKYSLPSKNHSTLSLAGTGSEEEEQASSQPLSPRSISPAPLSPQAPGSAVDFSTPPQVVSLLDNSAARHRMSLKPKNQRASAKNKRVSITQDGSRTRSESLNNLDQSVATRQEEEGVALVKEIPRAQSYSSQVLRPGEKLTAMPIKSLPISPLMALQTAEDAQISSEPELASNILSTSPARSPSPKEMPSAEPPVAKPPIPVVPIDRKRKEESETFSSSKLLKSSQSNPVSTVRPAVSTTPELNPVKDQKKTNTVPAQNQMDILRKYSVQSPVNIESSISASPNVICGVSLRPSSFRRYVPSTDDKPESKTLPPVIPVSAVSQDTAQTETIKRQRTVSGSFSVSSDKNQERQRTGSFTGVVGQDGLKKEAIEVNKPTLKFKTDWQVGSQVEKAIKDPCVSLPPSSKKEDKGYSDSVIPPKSTDLSKPMNVEEIQINEKQEIKVETTEQGLSEVEAAEEADEDVVEDAMAGKAKESTNAFGVKLRSTSLSLKFRLDKAQSDDKAKRHSFETFPQAPSVASQSDSASYVEPEAQRTGAIRVHAKLKDPPLQTNSSTNLVQASSSFSREKERPGFLRPTEPPQPSSSDTKIAPSPPKECTDLPPVETPAVSSQETVPTSTPSEVSWMEMAREKTRSLQQLFTSRLPEFPSLQSRPSTSSTTQVQSSQANPKTTPNITSQPTATQPQLKPIDTKQPPCAHPSGRPTQSNTQVTPVQTQTRTTTSQPSASSTTTQPVIDSTKDVQFQSKTQVCNSIVKPTQSSVTSTSNIHASKQPTPIPPIQQSSPFRSASQRPSQAIQQPTPPPGPPHLFSSPKVTSHLGVQQSASTVLKEQALNEEVEPTVISGKADRASVLQGKGSTPEDGRAVWAAGLGNKSSLVQRWENQTTTATKNIDQKSSSESRSAPQSAVSDRPFRPSISKVSGTGPDSSSSSQASVSSVPVRSAEREEKGQQKSPSSSPSSSPLQSARDSGQPSWMELAKRKSLAWSDMSMD</sequence>
<name>A0A8M2BEX9_DANRE</name>
<feature type="domain" description="DUF4592" evidence="2">
    <location>
        <begin position="114"/>
        <end position="243"/>
    </location>
</feature>
<feature type="compositionally biased region" description="Basic and acidic residues" evidence="1">
    <location>
        <begin position="656"/>
        <end position="668"/>
    </location>
</feature>
<feature type="compositionally biased region" description="Low complexity" evidence="1">
    <location>
        <begin position="1056"/>
        <end position="1066"/>
    </location>
</feature>
<feature type="compositionally biased region" description="Low complexity" evidence="1">
    <location>
        <begin position="1110"/>
        <end position="1119"/>
    </location>
</feature>
<feature type="region of interest" description="Disordered" evidence="1">
    <location>
        <begin position="909"/>
        <end position="1148"/>
    </location>
</feature>
<evidence type="ECO:0000313" key="5">
    <source>
        <dbReference type="ZFIN" id="ZDB-GENE-070912-29"/>
    </source>
</evidence>
<feature type="compositionally biased region" description="Low complexity" evidence="1">
    <location>
        <begin position="1075"/>
        <end position="1098"/>
    </location>
</feature>
<feature type="region of interest" description="Disordered" evidence="1">
    <location>
        <begin position="38"/>
        <end position="70"/>
    </location>
</feature>
<dbReference type="Proteomes" id="UP000000437">
    <property type="component" value="Chromosome 9"/>
</dbReference>
<evidence type="ECO:0000259" key="2">
    <source>
        <dbReference type="Pfam" id="PF15262"/>
    </source>
</evidence>
<feature type="compositionally biased region" description="Polar residues" evidence="1">
    <location>
        <begin position="766"/>
        <end position="780"/>
    </location>
</feature>
<feature type="compositionally biased region" description="Polar residues" evidence="1">
    <location>
        <begin position="970"/>
        <end position="986"/>
    </location>
</feature>
<dbReference type="RefSeq" id="XP_005167503.1">
    <property type="nucleotide sequence ID" value="XM_005167446.5"/>
</dbReference>
<feature type="region of interest" description="Disordered" evidence="1">
    <location>
        <begin position="459"/>
        <end position="523"/>
    </location>
</feature>